<proteinExistence type="predicted"/>
<dbReference type="Proteomes" id="UP000559626">
    <property type="component" value="Unassembled WGS sequence"/>
</dbReference>
<organism evidence="1 2">
    <name type="scientific">Hymenobacter polaris</name>
    <dbReference type="NCBI Taxonomy" id="2682546"/>
    <lineage>
        <taxon>Bacteria</taxon>
        <taxon>Pseudomonadati</taxon>
        <taxon>Bacteroidota</taxon>
        <taxon>Cytophagia</taxon>
        <taxon>Cytophagales</taxon>
        <taxon>Hymenobacteraceae</taxon>
        <taxon>Hymenobacter</taxon>
    </lineage>
</organism>
<dbReference type="AlphaFoldDB" id="A0A7Y0ACZ7"/>
<accession>A0A7Y0ACZ7</accession>
<evidence type="ECO:0000313" key="2">
    <source>
        <dbReference type="Proteomes" id="UP000559626"/>
    </source>
</evidence>
<dbReference type="RefSeq" id="WP_169530322.1">
    <property type="nucleotide sequence ID" value="NZ_JABBGH010000001.1"/>
</dbReference>
<protein>
    <submittedName>
        <fullName evidence="1">Uncharacterized protein</fullName>
    </submittedName>
</protein>
<comment type="caution">
    <text evidence="1">The sequence shown here is derived from an EMBL/GenBank/DDBJ whole genome shotgun (WGS) entry which is preliminary data.</text>
</comment>
<gene>
    <name evidence="1" type="ORF">HHL22_07585</name>
</gene>
<dbReference type="EMBL" id="JABBGH010000001">
    <property type="protein sequence ID" value="NML65065.1"/>
    <property type="molecule type" value="Genomic_DNA"/>
</dbReference>
<name>A0A7Y0ACZ7_9BACT</name>
<reference evidence="1 2" key="1">
    <citation type="submission" date="2020-04" db="EMBL/GenBank/DDBJ databases">
        <title>Hymenobacter polaris sp. nov., isolated from Arctic soil.</title>
        <authorList>
            <person name="Dahal R.H."/>
        </authorList>
    </citation>
    <scope>NUCLEOTIDE SEQUENCE [LARGE SCALE GENOMIC DNA]</scope>
    <source>
        <strain evidence="1 2">RP-2-7</strain>
    </source>
</reference>
<keyword evidence="2" id="KW-1185">Reference proteome</keyword>
<evidence type="ECO:0000313" key="1">
    <source>
        <dbReference type="EMBL" id="NML65065.1"/>
    </source>
</evidence>
<sequence length="149" mass="16697">MKALFTYLCRRPIKSYSLAFLFVIALLGWGAPAAKAQTWMVSTTPYIKLGVLDKYHSLDGYQAVFIVTSERDHQEYMLVKTVAKTEQGVDVLFPSEPTDPEYFKNPKGLAAQPVAGSYTWECRVQGKRVVGGHFTYPDAGNDINTIVRQ</sequence>